<dbReference type="AlphaFoldDB" id="A0AAN7L3A5"/>
<dbReference type="PANTHER" id="PTHR31681:SF39">
    <property type="entry name" value="OS01G0785900 PROTEIN"/>
    <property type="match status" value="1"/>
</dbReference>
<evidence type="ECO:0000313" key="4">
    <source>
        <dbReference type="EMBL" id="KAK4781468.1"/>
    </source>
</evidence>
<name>A0AAN7L3A5_TRANT</name>
<dbReference type="PROSITE" id="PS00028">
    <property type="entry name" value="ZINC_FINGER_C2H2_1"/>
    <property type="match status" value="1"/>
</dbReference>
<feature type="region of interest" description="Disordered" evidence="2">
    <location>
        <begin position="103"/>
        <end position="124"/>
    </location>
</feature>
<keyword evidence="5" id="KW-1185">Reference proteome</keyword>
<dbReference type="InterPro" id="IPR013087">
    <property type="entry name" value="Znf_C2H2_type"/>
</dbReference>
<protein>
    <recommendedName>
        <fullName evidence="3">C2H2-type domain-containing protein</fullName>
    </recommendedName>
</protein>
<keyword evidence="1" id="KW-0479">Metal-binding</keyword>
<dbReference type="GO" id="GO:0008270">
    <property type="term" value="F:zinc ion binding"/>
    <property type="evidence" value="ECO:0007669"/>
    <property type="project" value="UniProtKB-KW"/>
</dbReference>
<gene>
    <name evidence="4" type="ORF">SAY86_015570</name>
</gene>
<keyword evidence="1" id="KW-0863">Zinc-finger</keyword>
<dbReference type="Proteomes" id="UP001346149">
    <property type="component" value="Unassembled WGS sequence"/>
</dbReference>
<keyword evidence="1" id="KW-0862">Zinc</keyword>
<dbReference type="PANTHER" id="PTHR31681">
    <property type="entry name" value="C2H2-LIKE ZINC FINGER PROTEIN"/>
    <property type="match status" value="1"/>
</dbReference>
<proteinExistence type="predicted"/>
<evidence type="ECO:0000256" key="1">
    <source>
        <dbReference type="PROSITE-ProRule" id="PRU00042"/>
    </source>
</evidence>
<feature type="compositionally biased region" description="Low complexity" evidence="2">
    <location>
        <begin position="111"/>
        <end position="124"/>
    </location>
</feature>
<dbReference type="PROSITE" id="PS50157">
    <property type="entry name" value="ZINC_FINGER_C2H2_2"/>
    <property type="match status" value="1"/>
</dbReference>
<evidence type="ECO:0000313" key="5">
    <source>
        <dbReference type="Proteomes" id="UP001346149"/>
    </source>
</evidence>
<evidence type="ECO:0000259" key="3">
    <source>
        <dbReference type="PROSITE" id="PS50157"/>
    </source>
</evidence>
<organism evidence="4 5">
    <name type="scientific">Trapa natans</name>
    <name type="common">Water chestnut</name>
    <dbReference type="NCBI Taxonomy" id="22666"/>
    <lineage>
        <taxon>Eukaryota</taxon>
        <taxon>Viridiplantae</taxon>
        <taxon>Streptophyta</taxon>
        <taxon>Embryophyta</taxon>
        <taxon>Tracheophyta</taxon>
        <taxon>Spermatophyta</taxon>
        <taxon>Magnoliopsida</taxon>
        <taxon>eudicotyledons</taxon>
        <taxon>Gunneridae</taxon>
        <taxon>Pentapetalae</taxon>
        <taxon>rosids</taxon>
        <taxon>malvids</taxon>
        <taxon>Myrtales</taxon>
        <taxon>Lythraceae</taxon>
        <taxon>Trapa</taxon>
    </lineage>
</organism>
<evidence type="ECO:0000256" key="2">
    <source>
        <dbReference type="SAM" id="MobiDB-lite"/>
    </source>
</evidence>
<reference evidence="4 5" key="1">
    <citation type="journal article" date="2023" name="Hortic Res">
        <title>Pangenome of water caltrop reveals structural variations and asymmetric subgenome divergence after allopolyploidization.</title>
        <authorList>
            <person name="Zhang X."/>
            <person name="Chen Y."/>
            <person name="Wang L."/>
            <person name="Yuan Y."/>
            <person name="Fang M."/>
            <person name="Shi L."/>
            <person name="Lu R."/>
            <person name="Comes H.P."/>
            <person name="Ma Y."/>
            <person name="Chen Y."/>
            <person name="Huang G."/>
            <person name="Zhou Y."/>
            <person name="Zheng Z."/>
            <person name="Qiu Y."/>
        </authorList>
    </citation>
    <scope>NUCLEOTIDE SEQUENCE [LARGE SCALE GENOMIC DNA]</scope>
    <source>
        <strain evidence="4">F231</strain>
    </source>
</reference>
<comment type="caution">
    <text evidence="4">The sequence shown here is derived from an EMBL/GenBank/DDBJ whole genome shotgun (WGS) entry which is preliminary data.</text>
</comment>
<sequence>MPTVWFALKRSLHCNWEPSDVHDLKTRRHLVAISTSRKWSSPRSIGSSEFLNPITHEVILGGNSKCELKITSFSGDGQQDFSLAPGTPMHCFNNPSFRVSSNTTNGGGALRRGSPPRSSGCSTGKGTSIIIRRCSWLGGLGGRRNGNRRISLDGDCHGNGVAITCHKCGEQFSKWEAAESHHLSKHADILPINYRFPCTVLYDSYSSNRACGRRLIAEDGRDYMQDGVGKVRAQHDKDRAGPQGPQHAEERFEEYRETVKIKASKLSKKHPKCLADWNELLRFYRTTLSCSLGLNGSSSLCVSEKCCVCRIVRNGFSARKELKDGIGVFTTSTSDRAFESIEICCCDQSYWDLS</sequence>
<accession>A0AAN7L3A5</accession>
<feature type="domain" description="C2H2-type" evidence="3">
    <location>
        <begin position="163"/>
        <end position="191"/>
    </location>
</feature>
<dbReference type="EMBL" id="JAXQNO010000016">
    <property type="protein sequence ID" value="KAK4781468.1"/>
    <property type="molecule type" value="Genomic_DNA"/>
</dbReference>